<keyword evidence="1" id="KW-0175">Coiled coil</keyword>
<dbReference type="InterPro" id="IPR001173">
    <property type="entry name" value="Glyco_trans_2-like"/>
</dbReference>
<dbReference type="SUPFAM" id="SSF53448">
    <property type="entry name" value="Nucleotide-diphospho-sugar transferases"/>
    <property type="match status" value="1"/>
</dbReference>
<evidence type="ECO:0000256" key="1">
    <source>
        <dbReference type="SAM" id="Coils"/>
    </source>
</evidence>
<dbReference type="InterPro" id="IPR029044">
    <property type="entry name" value="Nucleotide-diphossugar_trans"/>
</dbReference>
<protein>
    <recommendedName>
        <fullName evidence="2">Glycosyltransferase 2-like domain-containing protein</fullName>
    </recommendedName>
</protein>
<feature type="domain" description="Glycosyltransferase 2-like" evidence="2">
    <location>
        <begin position="5"/>
        <end position="147"/>
    </location>
</feature>
<dbReference type="EMBL" id="OU912926">
    <property type="protein sequence ID" value="CAG9933560.1"/>
    <property type="molecule type" value="Genomic_DNA"/>
</dbReference>
<accession>A0ABM8Z0Y8</accession>
<organism evidence="3 4">
    <name type="scientific">Candidatus Nitrotoga arctica</name>
    <dbReference type="NCBI Taxonomy" id="453162"/>
    <lineage>
        <taxon>Bacteria</taxon>
        <taxon>Pseudomonadati</taxon>
        <taxon>Pseudomonadota</taxon>
        <taxon>Betaproteobacteria</taxon>
        <taxon>Nitrosomonadales</taxon>
        <taxon>Gallionellaceae</taxon>
        <taxon>Candidatus Nitrotoga</taxon>
    </lineage>
</organism>
<keyword evidence="4" id="KW-1185">Reference proteome</keyword>
<dbReference type="RefSeq" id="WP_239797318.1">
    <property type="nucleotide sequence ID" value="NZ_OU912926.1"/>
</dbReference>
<dbReference type="Gene3D" id="3.90.550.10">
    <property type="entry name" value="Spore Coat Polysaccharide Biosynthesis Protein SpsA, Chain A"/>
    <property type="match status" value="1"/>
</dbReference>
<proteinExistence type="predicted"/>
<dbReference type="Gene3D" id="1.10.287.1490">
    <property type="match status" value="1"/>
</dbReference>
<evidence type="ECO:0000313" key="3">
    <source>
        <dbReference type="EMBL" id="CAG9933560.1"/>
    </source>
</evidence>
<sequence length="456" mass="53922">MPKVSVILTSFNHEKYLAEAIDSVLNQTFTDFELVIWDDASSDNSWELIQRYTDSRIKTFRNDKQRRAGYGINKTISEIARGEYIAIHHSDDVWELDKLEKQAVFLDNYYEIGAVFTWAQIIDENGAKLENNWFNQENKTRWQWLNQLFHEQNHLNHPSVLIRKQCYQDVGVYRYGLAQTPDAEMWSRVLIKFPIHIIQEKLTKHRLFSDKSNTSGPRIEVAIRISNEWNVLRENYLSIISFEDIVAIFPSLERFRNQEGFDNKFLLAMACLYECKQRSAWQLGLKWLFDLLNDKTRYKKIRELYSFSYMDFIRLTAEFDVYFVEWDKQIAERDWQIAEREQSIAALQAQVQDLLTGNAWLTSQREAWEKTAPEREQSIAALQAQVQDLLTGNAWLTSQREAWEKTAAEREQLIAELTSRLHETNKRLAASDAILNKLRNHWGMRFVNFLSKAKFF</sequence>
<evidence type="ECO:0000313" key="4">
    <source>
        <dbReference type="Proteomes" id="UP000839052"/>
    </source>
</evidence>
<name>A0ABM8Z0Y8_9PROT</name>
<dbReference type="Pfam" id="PF00535">
    <property type="entry name" value="Glycos_transf_2"/>
    <property type="match status" value="1"/>
</dbReference>
<reference evidence="3 4" key="1">
    <citation type="submission" date="2021-10" db="EMBL/GenBank/DDBJ databases">
        <authorList>
            <person name="Koch H."/>
        </authorList>
    </citation>
    <scope>NUCLEOTIDE SEQUENCE [LARGE SCALE GENOMIC DNA]</scope>
    <source>
        <strain evidence="3">6680</strain>
    </source>
</reference>
<dbReference type="Proteomes" id="UP000839052">
    <property type="component" value="Chromosome"/>
</dbReference>
<gene>
    <name evidence="3" type="ORF">NTG6680_2311</name>
</gene>
<dbReference type="PANTHER" id="PTHR22916:SF3">
    <property type="entry name" value="UDP-GLCNAC:BETAGAL BETA-1,3-N-ACETYLGLUCOSAMINYLTRANSFERASE-LIKE PROTEIN 1"/>
    <property type="match status" value="1"/>
</dbReference>
<dbReference type="PANTHER" id="PTHR22916">
    <property type="entry name" value="GLYCOSYLTRANSFERASE"/>
    <property type="match status" value="1"/>
</dbReference>
<feature type="coiled-coil region" evidence="1">
    <location>
        <begin position="400"/>
        <end position="427"/>
    </location>
</feature>
<evidence type="ECO:0000259" key="2">
    <source>
        <dbReference type="Pfam" id="PF00535"/>
    </source>
</evidence>